<dbReference type="CDD" id="cd00067">
    <property type="entry name" value="GAL4"/>
    <property type="match status" value="1"/>
</dbReference>
<dbReference type="Gene3D" id="4.10.240.10">
    <property type="entry name" value="Zn(2)-C6 fungal-type DNA-binding domain"/>
    <property type="match status" value="1"/>
</dbReference>
<sequence length="491" mass="53278">MAEVHLSADTPGHSPRPRGWSNVASSTSSKLRDSCHACAASKVKCSKEKPTCARCVKRGTTCEYLVTKRPGRKHDSRVVHRNLHRSGVARSLNEFAWPAALSGPSSGNSTPPDVAQHSPTNEESMANVSSDMFPNLLSPVDNSLSSVLGPMDIDFDELFPPPLSFPEHSLPDLHVTDPPNLFTGSESSNSTSQGSSVTDGCIAYSSAEEAIFFFGTLEPNAHPPSEPDFPMVLERHPQNAPSVTSRCSRASSTKPNSTTHTRPYQDTRESGFSCGCLIRALDLLKPLLAEHLLPRMENMSRNSQLGNFHTIKSVNKQTIDALAQILKCSCAAESYLLTIASLIVFKILNWYAQVARTSITTPPHRSPHLKDTDTLSLLSSSFSRRFDHDIPTATGTLDGIDGEDTGRITAQLVLGELHLVQCLVNQLAPKLKACIPRPGFEKGHVAMDSITSSNNDLGLAFSTPMLSQLETELRSRTSSLASEIIGLLRQD</sequence>
<dbReference type="InterPro" id="IPR013700">
    <property type="entry name" value="AflR"/>
</dbReference>
<dbReference type="PROSITE" id="PS00463">
    <property type="entry name" value="ZN2_CY6_FUNGAL_1"/>
    <property type="match status" value="1"/>
</dbReference>
<keyword evidence="4" id="KW-0804">Transcription</keyword>
<evidence type="ECO:0000256" key="5">
    <source>
        <dbReference type="ARBA" id="ARBA00023242"/>
    </source>
</evidence>
<dbReference type="GO" id="GO:0008270">
    <property type="term" value="F:zinc ion binding"/>
    <property type="evidence" value="ECO:0007669"/>
    <property type="project" value="InterPro"/>
</dbReference>
<feature type="region of interest" description="Disordered" evidence="6">
    <location>
        <begin position="1"/>
        <end position="26"/>
    </location>
</feature>
<name>A0A6A6SNF1_9PLEO</name>
<dbReference type="PROSITE" id="PS50048">
    <property type="entry name" value="ZN2_CY6_FUNGAL_2"/>
    <property type="match status" value="1"/>
</dbReference>
<dbReference type="SMART" id="SM00066">
    <property type="entry name" value="GAL4"/>
    <property type="match status" value="1"/>
</dbReference>
<accession>A0A6A6SNF1</accession>
<dbReference type="AlphaFoldDB" id="A0A6A6SNF1"/>
<evidence type="ECO:0000313" key="8">
    <source>
        <dbReference type="EMBL" id="KAF2648487.1"/>
    </source>
</evidence>
<dbReference type="InterPro" id="IPR036864">
    <property type="entry name" value="Zn2-C6_fun-type_DNA-bd_sf"/>
</dbReference>
<evidence type="ECO:0000256" key="4">
    <source>
        <dbReference type="ARBA" id="ARBA00023163"/>
    </source>
</evidence>
<feature type="region of interest" description="Disordered" evidence="6">
    <location>
        <begin position="240"/>
        <end position="266"/>
    </location>
</feature>
<dbReference type="PANTHER" id="PTHR31069">
    <property type="entry name" value="OLEATE-ACTIVATED TRANSCRIPTION FACTOR 1-RELATED"/>
    <property type="match status" value="1"/>
</dbReference>
<keyword evidence="3" id="KW-0238">DNA-binding</keyword>
<feature type="compositionally biased region" description="Polar residues" evidence="6">
    <location>
        <begin position="240"/>
        <end position="262"/>
    </location>
</feature>
<keyword evidence="9" id="KW-1185">Reference proteome</keyword>
<protein>
    <recommendedName>
        <fullName evidence="7">Zn(2)-C6 fungal-type domain-containing protein</fullName>
    </recommendedName>
</protein>
<evidence type="ECO:0000256" key="2">
    <source>
        <dbReference type="ARBA" id="ARBA00023015"/>
    </source>
</evidence>
<organism evidence="8 9">
    <name type="scientific">Lophiostoma macrostomum CBS 122681</name>
    <dbReference type="NCBI Taxonomy" id="1314788"/>
    <lineage>
        <taxon>Eukaryota</taxon>
        <taxon>Fungi</taxon>
        <taxon>Dikarya</taxon>
        <taxon>Ascomycota</taxon>
        <taxon>Pezizomycotina</taxon>
        <taxon>Dothideomycetes</taxon>
        <taxon>Pleosporomycetidae</taxon>
        <taxon>Pleosporales</taxon>
        <taxon>Lophiostomataceae</taxon>
        <taxon>Lophiostoma</taxon>
    </lineage>
</organism>
<dbReference type="GO" id="GO:0000981">
    <property type="term" value="F:DNA-binding transcription factor activity, RNA polymerase II-specific"/>
    <property type="evidence" value="ECO:0007669"/>
    <property type="project" value="InterPro"/>
</dbReference>
<dbReference type="PANTHER" id="PTHR31069:SF31">
    <property type="entry name" value="MONODICTYPHENONE CLUSTER TRANSCRIPTION FACTOR-RELATED"/>
    <property type="match status" value="1"/>
</dbReference>
<feature type="region of interest" description="Disordered" evidence="6">
    <location>
        <begin position="102"/>
        <end position="126"/>
    </location>
</feature>
<dbReference type="EMBL" id="MU004536">
    <property type="protein sequence ID" value="KAF2648487.1"/>
    <property type="molecule type" value="Genomic_DNA"/>
</dbReference>
<reference evidence="8" key="1">
    <citation type="journal article" date="2020" name="Stud. Mycol.">
        <title>101 Dothideomycetes genomes: a test case for predicting lifestyles and emergence of pathogens.</title>
        <authorList>
            <person name="Haridas S."/>
            <person name="Albert R."/>
            <person name="Binder M."/>
            <person name="Bloem J."/>
            <person name="Labutti K."/>
            <person name="Salamov A."/>
            <person name="Andreopoulos B."/>
            <person name="Baker S."/>
            <person name="Barry K."/>
            <person name="Bills G."/>
            <person name="Bluhm B."/>
            <person name="Cannon C."/>
            <person name="Castanera R."/>
            <person name="Culley D."/>
            <person name="Daum C."/>
            <person name="Ezra D."/>
            <person name="Gonzalez J."/>
            <person name="Henrissat B."/>
            <person name="Kuo A."/>
            <person name="Liang C."/>
            <person name="Lipzen A."/>
            <person name="Lutzoni F."/>
            <person name="Magnuson J."/>
            <person name="Mondo S."/>
            <person name="Nolan M."/>
            <person name="Ohm R."/>
            <person name="Pangilinan J."/>
            <person name="Park H.-J."/>
            <person name="Ramirez L."/>
            <person name="Alfaro M."/>
            <person name="Sun H."/>
            <person name="Tritt A."/>
            <person name="Yoshinaga Y."/>
            <person name="Zwiers L.-H."/>
            <person name="Turgeon B."/>
            <person name="Goodwin S."/>
            <person name="Spatafora J."/>
            <person name="Crous P."/>
            <person name="Grigoriev I."/>
        </authorList>
    </citation>
    <scope>NUCLEOTIDE SEQUENCE</scope>
    <source>
        <strain evidence="8">CBS 122681</strain>
    </source>
</reference>
<dbReference type="SUPFAM" id="SSF57701">
    <property type="entry name" value="Zn2/Cys6 DNA-binding domain"/>
    <property type="match status" value="1"/>
</dbReference>
<evidence type="ECO:0000256" key="3">
    <source>
        <dbReference type="ARBA" id="ARBA00023125"/>
    </source>
</evidence>
<gene>
    <name evidence="8" type="ORF">K491DRAFT_722526</name>
</gene>
<evidence type="ECO:0000313" key="9">
    <source>
        <dbReference type="Proteomes" id="UP000799324"/>
    </source>
</evidence>
<evidence type="ECO:0000256" key="1">
    <source>
        <dbReference type="ARBA" id="ARBA00022723"/>
    </source>
</evidence>
<evidence type="ECO:0000259" key="7">
    <source>
        <dbReference type="PROSITE" id="PS50048"/>
    </source>
</evidence>
<dbReference type="OrthoDB" id="2328572at2759"/>
<feature type="compositionally biased region" description="Polar residues" evidence="6">
    <location>
        <begin position="103"/>
        <end position="126"/>
    </location>
</feature>
<keyword evidence="2" id="KW-0805">Transcription regulation</keyword>
<dbReference type="InterPro" id="IPR050675">
    <property type="entry name" value="OAF3"/>
</dbReference>
<proteinExistence type="predicted"/>
<dbReference type="PRINTS" id="PR00755">
    <property type="entry name" value="AFLATOXINBRP"/>
</dbReference>
<keyword evidence="1" id="KW-0479">Metal-binding</keyword>
<dbReference type="GO" id="GO:0005634">
    <property type="term" value="C:nucleus"/>
    <property type="evidence" value="ECO:0007669"/>
    <property type="project" value="InterPro"/>
</dbReference>
<dbReference type="Pfam" id="PF00172">
    <property type="entry name" value="Zn_clus"/>
    <property type="match status" value="1"/>
</dbReference>
<evidence type="ECO:0000256" key="6">
    <source>
        <dbReference type="SAM" id="MobiDB-lite"/>
    </source>
</evidence>
<dbReference type="InterPro" id="IPR001138">
    <property type="entry name" value="Zn2Cys6_DnaBD"/>
</dbReference>
<dbReference type="Proteomes" id="UP000799324">
    <property type="component" value="Unassembled WGS sequence"/>
</dbReference>
<dbReference type="GO" id="GO:0003677">
    <property type="term" value="F:DNA binding"/>
    <property type="evidence" value="ECO:0007669"/>
    <property type="project" value="UniProtKB-KW"/>
</dbReference>
<feature type="domain" description="Zn(2)-C6 fungal-type" evidence="7">
    <location>
        <begin position="34"/>
        <end position="64"/>
    </location>
</feature>
<dbReference type="Pfam" id="PF08493">
    <property type="entry name" value="AflR"/>
    <property type="match status" value="1"/>
</dbReference>
<keyword evidence="5" id="KW-0539">Nucleus</keyword>
<dbReference type="GO" id="GO:0045122">
    <property type="term" value="P:aflatoxin biosynthetic process"/>
    <property type="evidence" value="ECO:0007669"/>
    <property type="project" value="InterPro"/>
</dbReference>